<keyword evidence="6 8" id="KW-1133">Transmembrane helix</keyword>
<dbReference type="GO" id="GO:0015556">
    <property type="term" value="F:C4-dicarboxylate transmembrane transporter activity"/>
    <property type="evidence" value="ECO:0007669"/>
    <property type="project" value="InterPro"/>
</dbReference>
<evidence type="ECO:0000256" key="1">
    <source>
        <dbReference type="ARBA" id="ARBA00004651"/>
    </source>
</evidence>
<comment type="similarity">
    <text evidence="2">Belongs to the DcuC/DcuD transporter (TC 2.A.61) family.</text>
</comment>
<dbReference type="KEGG" id="vvy:VV2244"/>
<feature type="transmembrane region" description="Helical" evidence="8">
    <location>
        <begin position="437"/>
        <end position="455"/>
    </location>
</feature>
<comment type="subcellular location">
    <subcellularLocation>
        <location evidence="1">Cell membrane</location>
        <topology evidence="1">Multi-pass membrane protein</topology>
    </subcellularLocation>
</comment>
<evidence type="ECO:0000256" key="8">
    <source>
        <dbReference type="SAM" id="Phobius"/>
    </source>
</evidence>
<feature type="transmembrane region" description="Helical" evidence="8">
    <location>
        <begin position="201"/>
        <end position="218"/>
    </location>
</feature>
<feature type="transmembrane region" description="Helical" evidence="8">
    <location>
        <begin position="314"/>
        <end position="338"/>
    </location>
</feature>
<evidence type="ECO:0000256" key="4">
    <source>
        <dbReference type="ARBA" id="ARBA00022475"/>
    </source>
</evidence>
<dbReference type="GO" id="GO:0005886">
    <property type="term" value="C:plasma membrane"/>
    <property type="evidence" value="ECO:0007669"/>
    <property type="project" value="UniProtKB-SubCell"/>
</dbReference>
<dbReference type="HOGENOM" id="CLU_030262_3_2_6"/>
<dbReference type="InterPro" id="IPR004669">
    <property type="entry name" value="C4_dicarb_anaerob_car"/>
</dbReference>
<feature type="transmembrane region" description="Helical" evidence="8">
    <location>
        <begin position="28"/>
        <end position="44"/>
    </location>
</feature>
<evidence type="ECO:0000313" key="9">
    <source>
        <dbReference type="EMBL" id="BAC95008.1"/>
    </source>
</evidence>
<keyword evidence="5 8" id="KW-0812">Transmembrane</keyword>
<organism evidence="9 10">
    <name type="scientific">Vibrio vulnificus (strain YJ016)</name>
    <dbReference type="NCBI Taxonomy" id="196600"/>
    <lineage>
        <taxon>Bacteria</taxon>
        <taxon>Pseudomonadati</taxon>
        <taxon>Pseudomonadota</taxon>
        <taxon>Gammaproteobacteria</taxon>
        <taxon>Vibrionales</taxon>
        <taxon>Vibrionaceae</taxon>
        <taxon>Vibrio</taxon>
    </lineage>
</organism>
<feature type="transmembrane region" description="Helical" evidence="8">
    <location>
        <begin position="245"/>
        <end position="263"/>
    </location>
</feature>
<evidence type="ECO:0000256" key="7">
    <source>
        <dbReference type="ARBA" id="ARBA00023136"/>
    </source>
</evidence>
<feature type="transmembrane region" description="Helical" evidence="8">
    <location>
        <begin position="64"/>
        <end position="89"/>
    </location>
</feature>
<evidence type="ECO:0000313" key="10">
    <source>
        <dbReference type="Proteomes" id="UP000002675"/>
    </source>
</evidence>
<dbReference type="NCBIfam" id="TIGR00771">
    <property type="entry name" value="DcuC"/>
    <property type="match status" value="1"/>
</dbReference>
<evidence type="ECO:0000256" key="5">
    <source>
        <dbReference type="ARBA" id="ARBA00022692"/>
    </source>
</evidence>
<dbReference type="Pfam" id="PF03606">
    <property type="entry name" value="DcuC"/>
    <property type="match status" value="1"/>
</dbReference>
<reference evidence="9 10" key="1">
    <citation type="journal article" date="2003" name="Genome Res.">
        <title>Comparative genome analysis of Vibrio vulnificus, a marine pathogen.</title>
        <authorList>
            <person name="Chen C.Y."/>
            <person name="Wu K.M."/>
            <person name="Chang Y.C."/>
            <person name="Chang C.H."/>
            <person name="Tsai H.C."/>
            <person name="Liao T.L."/>
            <person name="Liu Y.M."/>
            <person name="Chen H.J."/>
            <person name="Shen A.B."/>
            <person name="Li J.C."/>
            <person name="Su T.L."/>
            <person name="Shao C.P."/>
            <person name="Lee C.T."/>
            <person name="Hor L.I."/>
            <person name="Tsai S.F."/>
        </authorList>
    </citation>
    <scope>NUCLEOTIDE SEQUENCE [LARGE SCALE GENOMIC DNA]</scope>
    <source>
        <strain evidence="9 10">YJ016</strain>
    </source>
</reference>
<dbReference type="AlphaFoldDB" id="Q7MJB8"/>
<evidence type="ECO:0000256" key="2">
    <source>
        <dbReference type="ARBA" id="ARBA00005275"/>
    </source>
</evidence>
<sequence>MKHMVALLALPIVFGAGFLIIKKYNTQAVLFGAGILMMLIGVMAGEPDFLPKGVKTSGATVVDFFLVIQSISSSTLAKLGLIIMAVGGFSKYMGHIGAANALVKVTTKPLSVISNPYVILALAYLLGQFLNVFIPSAVGLAMLLLVALYPVLVSIGCTPASVAAVLATTACLDLGPASGASNKAAEVIGIDAASYFVEHQLFVGVCTALVIATLHFVAQKWFDKRDEKNGVSYELQEKEDTSRDAPIWFAVLPVLPLVLLLTFSKFAITSIKIDVVTAMFISLAVAMLCDFIYSKNGRAVAASLKVYLQGMGDVFASVVSLIIAAQTFVIGLEGIGFISGMLGVATHLGFGYTMMVIMLVGIIGVTALMSGSGNAAFFSFSNLAPEVATHVGVSTAALALPMQLSAGIFRSFSPVAGVVIACAGVAGIPPIELVKRTAIPMLGGLVTVLAITFIGA</sequence>
<keyword evidence="3" id="KW-0813">Transport</keyword>
<protein>
    <submittedName>
        <fullName evidence="9">C4-dicarboxylate transporter</fullName>
    </submittedName>
</protein>
<keyword evidence="4" id="KW-1003">Cell membrane</keyword>
<feature type="transmembrane region" description="Helical" evidence="8">
    <location>
        <begin position="110"/>
        <end position="127"/>
    </location>
</feature>
<dbReference type="PANTHER" id="PTHR42002">
    <property type="entry name" value="ANAEROBIC C4-DICARBOXYLATE TRANSPORTER DCUC-RELATED"/>
    <property type="match status" value="1"/>
</dbReference>
<feature type="transmembrane region" description="Helical" evidence="8">
    <location>
        <begin position="275"/>
        <end position="294"/>
    </location>
</feature>
<feature type="transmembrane region" description="Helical" evidence="8">
    <location>
        <begin position="350"/>
        <end position="369"/>
    </location>
</feature>
<dbReference type="Proteomes" id="UP000002675">
    <property type="component" value="Chromosome I"/>
</dbReference>
<accession>Q7MJB8</accession>
<evidence type="ECO:0000256" key="3">
    <source>
        <dbReference type="ARBA" id="ARBA00022448"/>
    </source>
</evidence>
<evidence type="ECO:0000256" key="6">
    <source>
        <dbReference type="ARBA" id="ARBA00022989"/>
    </source>
</evidence>
<proteinExistence type="inferred from homology"/>
<feature type="transmembrane region" description="Helical" evidence="8">
    <location>
        <begin position="6"/>
        <end position="21"/>
    </location>
</feature>
<dbReference type="InterPro" id="IPR018385">
    <property type="entry name" value="C4_dicarb_anaerob_car-like"/>
</dbReference>
<gene>
    <name evidence="9" type="ordered locus">VV2244</name>
</gene>
<dbReference type="NCBIfam" id="NF037994">
    <property type="entry name" value="DcuC_1"/>
    <property type="match status" value="1"/>
</dbReference>
<feature type="transmembrane region" description="Helical" evidence="8">
    <location>
        <begin position="412"/>
        <end position="431"/>
    </location>
</feature>
<keyword evidence="7 8" id="KW-0472">Membrane</keyword>
<dbReference type="PANTHER" id="PTHR42002:SF2">
    <property type="entry name" value="ANAEROBIC C4-DICARBOXYLATE TRANSPORTER DCUC-RELATED"/>
    <property type="match status" value="1"/>
</dbReference>
<dbReference type="EMBL" id="BA000037">
    <property type="protein sequence ID" value="BAC95008.1"/>
    <property type="molecule type" value="Genomic_DNA"/>
</dbReference>
<name>Q7MJB8_VIBVY</name>